<comment type="caution">
    <text evidence="2">The sequence shown here is derived from an EMBL/GenBank/DDBJ whole genome shotgun (WGS) entry which is preliminary data.</text>
</comment>
<evidence type="ECO:0000313" key="3">
    <source>
        <dbReference type="Proteomes" id="UP000005384"/>
    </source>
</evidence>
<dbReference type="Proteomes" id="UP000005384">
    <property type="component" value="Unassembled WGS sequence"/>
</dbReference>
<keyword evidence="3" id="KW-1185">Reference proteome</keyword>
<organism evidence="2 3">
    <name type="scientific">Hungatella hathewayi WAL-18680</name>
    <dbReference type="NCBI Taxonomy" id="742737"/>
    <lineage>
        <taxon>Bacteria</taxon>
        <taxon>Bacillati</taxon>
        <taxon>Bacillota</taxon>
        <taxon>Clostridia</taxon>
        <taxon>Lachnospirales</taxon>
        <taxon>Lachnospiraceae</taxon>
        <taxon>Hungatella</taxon>
    </lineage>
</organism>
<sequence>MKNRKNKGEYGYRDYRRKVRTVMVAAGVAAILIQLAARGLTDNQAAKNILTVMAVLSVLPTANLASPLLASWRYRTPSEAFYQKVRAHEGEFTILYDLIVTTKESILPFDAVIVHPNGIYAYCTANKVDSSKAEKSLNALLKGQKLDGNLKIIKDEKGFFHRMEGLKPAADYEDDGSVDYAANFLKNMSM</sequence>
<keyword evidence="1" id="KW-0812">Transmembrane</keyword>
<name>G5IG65_9FIRM</name>
<dbReference type="HOGENOM" id="CLU_114002_0_0_9"/>
<evidence type="ECO:0000256" key="1">
    <source>
        <dbReference type="SAM" id="Phobius"/>
    </source>
</evidence>
<keyword evidence="1" id="KW-1133">Transmembrane helix</keyword>
<feature type="transmembrane region" description="Helical" evidence="1">
    <location>
        <begin position="49"/>
        <end position="70"/>
    </location>
</feature>
<evidence type="ECO:0000313" key="2">
    <source>
        <dbReference type="EMBL" id="EHI59527.1"/>
    </source>
</evidence>
<dbReference type="RefSeq" id="WP_006780472.1">
    <property type="nucleotide sequence ID" value="NZ_CP040506.1"/>
</dbReference>
<dbReference type="PATRIC" id="fig|742737.3.peg.2511"/>
<dbReference type="AlphaFoldDB" id="G5IG65"/>
<gene>
    <name evidence="2" type="ORF">HMPREF9473_02493</name>
</gene>
<dbReference type="OrthoDB" id="9783125at2"/>
<protein>
    <recommendedName>
        <fullName evidence="4">O-linked GlcNAc transferase-like protein</fullName>
    </recommendedName>
</protein>
<feature type="transmembrane region" description="Helical" evidence="1">
    <location>
        <begin position="21"/>
        <end position="37"/>
    </location>
</feature>
<keyword evidence="1" id="KW-0472">Membrane</keyword>
<proteinExistence type="predicted"/>
<evidence type="ECO:0008006" key="4">
    <source>
        <dbReference type="Google" id="ProtNLM"/>
    </source>
</evidence>
<reference evidence="2 3" key="1">
    <citation type="submission" date="2011-08" db="EMBL/GenBank/DDBJ databases">
        <title>The Genome Sequence of Clostridium hathewayi WAL-18680.</title>
        <authorList>
            <consortium name="The Broad Institute Genome Sequencing Platform"/>
            <person name="Earl A."/>
            <person name="Ward D."/>
            <person name="Feldgarden M."/>
            <person name="Gevers D."/>
            <person name="Finegold S.M."/>
            <person name="Summanen P.H."/>
            <person name="Molitoris D.R."/>
            <person name="Song M."/>
            <person name="Daigneault M."/>
            <person name="Allen-Vercoe E."/>
            <person name="Young S.K."/>
            <person name="Zeng Q."/>
            <person name="Gargeya S."/>
            <person name="Fitzgerald M."/>
            <person name="Haas B."/>
            <person name="Abouelleil A."/>
            <person name="Alvarado L."/>
            <person name="Arachchi H.M."/>
            <person name="Berlin A."/>
            <person name="Brown A."/>
            <person name="Chapman S.B."/>
            <person name="Chen Z."/>
            <person name="Dunbar C."/>
            <person name="Freedman E."/>
            <person name="Gearin G."/>
            <person name="Gellesch M."/>
            <person name="Goldberg J."/>
            <person name="Griggs A."/>
            <person name="Gujja S."/>
            <person name="Heiman D."/>
            <person name="Howarth C."/>
            <person name="Larson L."/>
            <person name="Lui A."/>
            <person name="MacDonald P.J.P."/>
            <person name="Montmayeur A."/>
            <person name="Murphy C."/>
            <person name="Neiman D."/>
            <person name="Pearson M."/>
            <person name="Priest M."/>
            <person name="Roberts A."/>
            <person name="Saif S."/>
            <person name="Shea T."/>
            <person name="Shenoy N."/>
            <person name="Sisk P."/>
            <person name="Stolte C."/>
            <person name="Sykes S."/>
            <person name="Wortman J."/>
            <person name="Nusbaum C."/>
            <person name="Birren B."/>
        </authorList>
    </citation>
    <scope>NUCLEOTIDE SEQUENCE [LARGE SCALE GENOMIC DNA]</scope>
    <source>
        <strain evidence="2 3">WAL-18680</strain>
    </source>
</reference>
<dbReference type="EMBL" id="ADLN01000055">
    <property type="protein sequence ID" value="EHI59527.1"/>
    <property type="molecule type" value="Genomic_DNA"/>
</dbReference>
<accession>G5IG65</accession>